<dbReference type="Gene3D" id="3.40.50.2300">
    <property type="match status" value="1"/>
</dbReference>
<proteinExistence type="predicted"/>
<dbReference type="Gene3D" id="3.40.50.1580">
    <property type="entry name" value="Nucleoside phosphorylase domain"/>
    <property type="match status" value="1"/>
</dbReference>
<gene>
    <name evidence="3" type="ORF">DI533_17300</name>
</gene>
<dbReference type="InterPro" id="IPR035994">
    <property type="entry name" value="Nucleoside_phosphorylase_sf"/>
</dbReference>
<dbReference type="Proteomes" id="UP000248975">
    <property type="component" value="Unassembled WGS sequence"/>
</dbReference>
<feature type="domain" description="Response regulatory" evidence="2">
    <location>
        <begin position="2"/>
        <end position="131"/>
    </location>
</feature>
<dbReference type="PROSITE" id="PS50110">
    <property type="entry name" value="RESPONSE_REGULATORY"/>
    <property type="match status" value="1"/>
</dbReference>
<reference evidence="3 4" key="1">
    <citation type="submission" date="2017-08" db="EMBL/GenBank/DDBJ databases">
        <title>Infants hospitalized years apart are colonized by the same room-sourced microbial strains.</title>
        <authorList>
            <person name="Brooks B."/>
            <person name="Olm M.R."/>
            <person name="Firek B.A."/>
            <person name="Baker R."/>
            <person name="Thomas B.C."/>
            <person name="Morowitz M.J."/>
            <person name="Banfield J.F."/>
        </authorList>
    </citation>
    <scope>NUCLEOTIDE SEQUENCE [LARGE SCALE GENOMIC DNA]</scope>
    <source>
        <strain evidence="3">S2_003_000_R2_11</strain>
    </source>
</reference>
<evidence type="ECO:0000313" key="3">
    <source>
        <dbReference type="EMBL" id="PZQ96190.1"/>
    </source>
</evidence>
<evidence type="ECO:0000259" key="2">
    <source>
        <dbReference type="PROSITE" id="PS50110"/>
    </source>
</evidence>
<dbReference type="Pfam" id="PF01048">
    <property type="entry name" value="PNP_UDP_1"/>
    <property type="match status" value="1"/>
</dbReference>
<feature type="modified residue" description="4-aspartylphosphate" evidence="1">
    <location>
        <position position="56"/>
    </location>
</feature>
<dbReference type="GO" id="GO:0009116">
    <property type="term" value="P:nucleoside metabolic process"/>
    <property type="evidence" value="ECO:0007669"/>
    <property type="project" value="InterPro"/>
</dbReference>
<dbReference type="PANTHER" id="PTHR46832">
    <property type="entry name" value="5'-METHYLTHIOADENOSINE/S-ADENOSYLHOMOCYSTEINE NUCLEOSIDASE"/>
    <property type="match status" value="1"/>
</dbReference>
<dbReference type="GO" id="GO:0019284">
    <property type="term" value="P:L-methionine salvage from S-adenosylmethionine"/>
    <property type="evidence" value="ECO:0007669"/>
    <property type="project" value="TreeGrafter"/>
</dbReference>
<dbReference type="SUPFAM" id="SSF52172">
    <property type="entry name" value="CheY-like"/>
    <property type="match status" value="1"/>
</dbReference>
<dbReference type="PANTHER" id="PTHR46832:SF1">
    <property type="entry name" value="5'-METHYLTHIOADENOSINE_S-ADENOSYLHOMOCYSTEINE NUCLEOSIDASE"/>
    <property type="match status" value="1"/>
</dbReference>
<dbReference type="CDD" id="cd00156">
    <property type="entry name" value="REC"/>
    <property type="match status" value="1"/>
</dbReference>
<protein>
    <recommendedName>
        <fullName evidence="2">Response regulatory domain-containing protein</fullName>
    </recommendedName>
</protein>
<name>A0A2W5UDV0_CERSP</name>
<evidence type="ECO:0000256" key="1">
    <source>
        <dbReference type="PROSITE-ProRule" id="PRU00169"/>
    </source>
</evidence>
<organism evidence="3 4">
    <name type="scientific">Cereibacter sphaeroides</name>
    <name type="common">Rhodobacter sphaeroides</name>
    <dbReference type="NCBI Taxonomy" id="1063"/>
    <lineage>
        <taxon>Bacteria</taxon>
        <taxon>Pseudomonadati</taxon>
        <taxon>Pseudomonadota</taxon>
        <taxon>Alphaproteobacteria</taxon>
        <taxon>Rhodobacterales</taxon>
        <taxon>Paracoccaceae</taxon>
        <taxon>Cereibacter</taxon>
    </lineage>
</organism>
<dbReference type="InterPro" id="IPR001789">
    <property type="entry name" value="Sig_transdc_resp-reg_receiver"/>
</dbReference>
<dbReference type="EMBL" id="QFQS01000004">
    <property type="protein sequence ID" value="PZQ96190.1"/>
    <property type="molecule type" value="Genomic_DNA"/>
</dbReference>
<dbReference type="GO" id="GO:0008930">
    <property type="term" value="F:methylthioadenosine nucleosidase activity"/>
    <property type="evidence" value="ECO:0007669"/>
    <property type="project" value="TreeGrafter"/>
</dbReference>
<accession>A0A2W5UDV0</accession>
<sequence>MNVLLIEDDRSKADAIEAAMGEELGSGTRLVIVRAATLSDATREIYQNAFDLVIIDLMLPRRPGALATDISSDLLEILEQSERNRNTRAIALTAFADLISDQIRAFNEHGIPIIYFDFSNNTWRHNLQRELRLLVSASLFDFVIICALEKERQAYRKTSATCGDVRTIRGLDCLELSFNGMRGVVVKQPRMGMIDAAVTATRAIDEFKPRFLGMSGICAGIPGEMEIGDIAIVENCFDYQVGKWTAKGFEFELYQSSISESSRAMISRLIAGGELAFLREGLGFPELNTRALKLVTHASGSSVVADAARRAEIVKQHRKLASIEMEIFSIYRAAALSTIQPGFVAVKGVVDGAGKSKGDKYHNYGAITSARLLLEILSLAISR</sequence>
<dbReference type="AlphaFoldDB" id="A0A2W5UDV0"/>
<comment type="caution">
    <text evidence="3">The sequence shown here is derived from an EMBL/GenBank/DDBJ whole genome shotgun (WGS) entry which is preliminary data.</text>
</comment>
<dbReference type="SUPFAM" id="SSF53167">
    <property type="entry name" value="Purine and uridine phosphorylases"/>
    <property type="match status" value="1"/>
</dbReference>
<dbReference type="InterPro" id="IPR000845">
    <property type="entry name" value="Nucleoside_phosphorylase_d"/>
</dbReference>
<dbReference type="GO" id="GO:0000160">
    <property type="term" value="P:phosphorelay signal transduction system"/>
    <property type="evidence" value="ECO:0007669"/>
    <property type="project" value="InterPro"/>
</dbReference>
<evidence type="ECO:0000313" key="4">
    <source>
        <dbReference type="Proteomes" id="UP000248975"/>
    </source>
</evidence>
<dbReference type="GO" id="GO:0008782">
    <property type="term" value="F:adenosylhomocysteine nucleosidase activity"/>
    <property type="evidence" value="ECO:0007669"/>
    <property type="project" value="TreeGrafter"/>
</dbReference>
<dbReference type="GO" id="GO:0005829">
    <property type="term" value="C:cytosol"/>
    <property type="evidence" value="ECO:0007669"/>
    <property type="project" value="TreeGrafter"/>
</dbReference>
<keyword evidence="1" id="KW-0597">Phosphoprotein</keyword>
<dbReference type="InterPro" id="IPR011006">
    <property type="entry name" value="CheY-like_superfamily"/>
</dbReference>